<feature type="region of interest" description="Disordered" evidence="1">
    <location>
        <begin position="17"/>
        <end position="40"/>
    </location>
</feature>
<dbReference type="AlphaFoldDB" id="A0AAE1V7E4"/>
<keyword evidence="3" id="KW-1185">Reference proteome</keyword>
<dbReference type="EMBL" id="JAVYJV010000016">
    <property type="protein sequence ID" value="KAK4351189.1"/>
    <property type="molecule type" value="Genomic_DNA"/>
</dbReference>
<reference evidence="2" key="1">
    <citation type="submission" date="2023-12" db="EMBL/GenBank/DDBJ databases">
        <title>Genome assembly of Anisodus tanguticus.</title>
        <authorList>
            <person name="Wang Y.-J."/>
        </authorList>
    </citation>
    <scope>NUCLEOTIDE SEQUENCE</scope>
    <source>
        <strain evidence="2">KB-2021</strain>
        <tissue evidence="2">Leaf</tissue>
    </source>
</reference>
<sequence length="207" mass="22723">MDGAKAAGAVGVGVRRRWGDGSGGAPVREKEHRDVVGEREDLSHVLGRGRGLLRHSTGGPSQFPEPFMTFIFGDRERRKIQGTIASSTSKNHIFETLHESLGNICASLGAICWFCKLQIPLENMNHKYIPHDILPSRTVQSRPMTARLGQRTLACKAEPKPSSQVNTRGFKSGISSAQLAHSKLQKTVEISRRTSVRFAVICVQPQV</sequence>
<proteinExistence type="predicted"/>
<organism evidence="2 3">
    <name type="scientific">Anisodus tanguticus</name>
    <dbReference type="NCBI Taxonomy" id="243964"/>
    <lineage>
        <taxon>Eukaryota</taxon>
        <taxon>Viridiplantae</taxon>
        <taxon>Streptophyta</taxon>
        <taxon>Embryophyta</taxon>
        <taxon>Tracheophyta</taxon>
        <taxon>Spermatophyta</taxon>
        <taxon>Magnoliopsida</taxon>
        <taxon>eudicotyledons</taxon>
        <taxon>Gunneridae</taxon>
        <taxon>Pentapetalae</taxon>
        <taxon>asterids</taxon>
        <taxon>lamiids</taxon>
        <taxon>Solanales</taxon>
        <taxon>Solanaceae</taxon>
        <taxon>Solanoideae</taxon>
        <taxon>Hyoscyameae</taxon>
        <taxon>Anisodus</taxon>
    </lineage>
</organism>
<evidence type="ECO:0000256" key="1">
    <source>
        <dbReference type="SAM" id="MobiDB-lite"/>
    </source>
</evidence>
<accession>A0AAE1V7E4</accession>
<feature type="compositionally biased region" description="Basic and acidic residues" evidence="1">
    <location>
        <begin position="27"/>
        <end position="40"/>
    </location>
</feature>
<dbReference type="Proteomes" id="UP001291623">
    <property type="component" value="Unassembled WGS sequence"/>
</dbReference>
<name>A0AAE1V7E4_9SOLA</name>
<gene>
    <name evidence="2" type="ORF">RND71_030502</name>
</gene>
<evidence type="ECO:0000313" key="2">
    <source>
        <dbReference type="EMBL" id="KAK4351189.1"/>
    </source>
</evidence>
<protein>
    <submittedName>
        <fullName evidence="2">Uncharacterized protein</fullName>
    </submittedName>
</protein>
<comment type="caution">
    <text evidence="2">The sequence shown here is derived from an EMBL/GenBank/DDBJ whole genome shotgun (WGS) entry which is preliminary data.</text>
</comment>
<evidence type="ECO:0000313" key="3">
    <source>
        <dbReference type="Proteomes" id="UP001291623"/>
    </source>
</evidence>